<proteinExistence type="inferred from homology"/>
<gene>
    <name evidence="5" type="ORF">ACFQ14_11795</name>
</gene>
<feature type="transmembrane region" description="Helical" evidence="3">
    <location>
        <begin position="6"/>
        <end position="27"/>
    </location>
</feature>
<sequence length="372" mass="43147">MFTTLTVSPILMVILSLSLGVFVAYEFRHQPTIGRYESFLLYVLFMSPLSFSAYFFDFDETYAIVPSLLAWFIVVLFTKRATKYGVLGKKGYLRCVLMNRRRGRLVRSADDLDKIDKLILDEKFLPTDDAEEEYLKDIFQKAALLDVELLDINDFLKQEYGYVNYMRKSHRIALRERVVFDTLKNAFDRTLSLVLLIVFLPLFAIISLAIYLQDGGPVIFWQTRVGKGGRHFEIAKFRSLKNGDDETPIGRKIGTILRVSHFDELPQLWNVLKGDMALVGPRPEWLSLATDQKAPKGYWMRTAIRPGITGWAQVSYKPSRTLHTRNRKLGYDIFYINNRGIFLDALVWLRTFQKFGFFLVALLDRKSRSKVI</sequence>
<evidence type="ECO:0000256" key="2">
    <source>
        <dbReference type="ARBA" id="ARBA00023169"/>
    </source>
</evidence>
<dbReference type="Proteomes" id="UP001597101">
    <property type="component" value="Unassembled WGS sequence"/>
</dbReference>
<feature type="transmembrane region" description="Helical" evidence="3">
    <location>
        <begin position="193"/>
        <end position="212"/>
    </location>
</feature>
<keyword evidence="6" id="KW-1185">Reference proteome</keyword>
<dbReference type="InterPro" id="IPR003362">
    <property type="entry name" value="Bact_transf"/>
</dbReference>
<feature type="transmembrane region" description="Helical" evidence="3">
    <location>
        <begin position="39"/>
        <end position="56"/>
    </location>
</feature>
<evidence type="ECO:0000256" key="3">
    <source>
        <dbReference type="SAM" id="Phobius"/>
    </source>
</evidence>
<evidence type="ECO:0000313" key="6">
    <source>
        <dbReference type="Proteomes" id="UP001597101"/>
    </source>
</evidence>
<dbReference type="PANTHER" id="PTHR30576">
    <property type="entry name" value="COLANIC BIOSYNTHESIS UDP-GLUCOSE LIPID CARRIER TRANSFERASE"/>
    <property type="match status" value="1"/>
</dbReference>
<dbReference type="GO" id="GO:0016740">
    <property type="term" value="F:transferase activity"/>
    <property type="evidence" value="ECO:0007669"/>
    <property type="project" value="UniProtKB-KW"/>
</dbReference>
<name>A0ABW3FHK0_9HYPH</name>
<evidence type="ECO:0000313" key="5">
    <source>
        <dbReference type="EMBL" id="MFD0917092.1"/>
    </source>
</evidence>
<dbReference type="RefSeq" id="WP_377212930.1">
    <property type="nucleotide sequence ID" value="NZ_JBHTJV010000009.1"/>
</dbReference>
<reference evidence="6" key="1">
    <citation type="journal article" date="2019" name="Int. J. Syst. Evol. Microbiol.">
        <title>The Global Catalogue of Microorganisms (GCM) 10K type strain sequencing project: providing services to taxonomists for standard genome sequencing and annotation.</title>
        <authorList>
            <consortium name="The Broad Institute Genomics Platform"/>
            <consortium name="The Broad Institute Genome Sequencing Center for Infectious Disease"/>
            <person name="Wu L."/>
            <person name="Ma J."/>
        </authorList>
    </citation>
    <scope>NUCLEOTIDE SEQUENCE [LARGE SCALE GENOMIC DNA]</scope>
    <source>
        <strain evidence="6">CCUG 60023</strain>
    </source>
</reference>
<keyword evidence="3" id="KW-0472">Membrane</keyword>
<feature type="transmembrane region" description="Helical" evidence="3">
    <location>
        <begin position="62"/>
        <end position="78"/>
    </location>
</feature>
<organism evidence="5 6">
    <name type="scientific">Pseudahrensia aquimaris</name>
    <dbReference type="NCBI Taxonomy" id="744461"/>
    <lineage>
        <taxon>Bacteria</taxon>
        <taxon>Pseudomonadati</taxon>
        <taxon>Pseudomonadota</taxon>
        <taxon>Alphaproteobacteria</taxon>
        <taxon>Hyphomicrobiales</taxon>
        <taxon>Ahrensiaceae</taxon>
        <taxon>Pseudahrensia</taxon>
    </lineage>
</organism>
<comment type="similarity">
    <text evidence="1">Belongs to the bacterial sugar transferase family.</text>
</comment>
<dbReference type="Pfam" id="PF02397">
    <property type="entry name" value="Bac_transf"/>
    <property type="match status" value="1"/>
</dbReference>
<evidence type="ECO:0000256" key="1">
    <source>
        <dbReference type="ARBA" id="ARBA00006464"/>
    </source>
</evidence>
<keyword evidence="3" id="KW-1133">Transmembrane helix</keyword>
<dbReference type="EMBL" id="JBHTJV010000009">
    <property type="protein sequence ID" value="MFD0917092.1"/>
    <property type="molecule type" value="Genomic_DNA"/>
</dbReference>
<evidence type="ECO:0000259" key="4">
    <source>
        <dbReference type="Pfam" id="PF02397"/>
    </source>
</evidence>
<accession>A0ABW3FHK0</accession>
<keyword evidence="3" id="KW-0812">Transmembrane</keyword>
<protein>
    <submittedName>
        <fullName evidence="5">Sugar transferase</fullName>
    </submittedName>
</protein>
<dbReference type="PANTHER" id="PTHR30576:SF0">
    <property type="entry name" value="UNDECAPRENYL-PHOSPHATE N-ACETYLGALACTOSAMINYL 1-PHOSPHATE TRANSFERASE-RELATED"/>
    <property type="match status" value="1"/>
</dbReference>
<keyword evidence="5" id="KW-0808">Transferase</keyword>
<feature type="domain" description="Bacterial sugar transferase" evidence="4">
    <location>
        <begin position="184"/>
        <end position="354"/>
    </location>
</feature>
<keyword evidence="2" id="KW-0270">Exopolysaccharide synthesis</keyword>
<comment type="caution">
    <text evidence="5">The sequence shown here is derived from an EMBL/GenBank/DDBJ whole genome shotgun (WGS) entry which is preliminary data.</text>
</comment>